<evidence type="ECO:0000256" key="12">
    <source>
        <dbReference type="ARBA" id="ARBA00023012"/>
    </source>
</evidence>
<dbReference type="EMBL" id="PVTV01000001">
    <property type="protein sequence ID" value="PRZ01560.1"/>
    <property type="molecule type" value="Genomic_DNA"/>
</dbReference>
<dbReference type="Proteomes" id="UP000238308">
    <property type="component" value="Unassembled WGS sequence"/>
</dbReference>
<dbReference type="PANTHER" id="PTHR44936:SF5">
    <property type="entry name" value="SENSOR HISTIDINE KINASE ENVZ"/>
    <property type="match status" value="1"/>
</dbReference>
<dbReference type="SMART" id="SM00387">
    <property type="entry name" value="HATPase_c"/>
    <property type="match status" value="1"/>
</dbReference>
<evidence type="ECO:0000256" key="7">
    <source>
        <dbReference type="ARBA" id="ARBA00022692"/>
    </source>
</evidence>
<feature type="domain" description="HAMP" evidence="16">
    <location>
        <begin position="183"/>
        <end position="234"/>
    </location>
</feature>
<dbReference type="Gene3D" id="3.30.565.10">
    <property type="entry name" value="Histidine kinase-like ATPase, C-terminal domain"/>
    <property type="match status" value="1"/>
</dbReference>
<protein>
    <recommendedName>
        <fullName evidence="3">histidine kinase</fullName>
        <ecNumber evidence="3">2.7.13.3</ecNumber>
    </recommendedName>
</protein>
<gene>
    <name evidence="17" type="ORF">BCM14_0070</name>
</gene>
<dbReference type="Gene3D" id="1.10.287.130">
    <property type="match status" value="1"/>
</dbReference>
<dbReference type="SMART" id="SM00304">
    <property type="entry name" value="HAMP"/>
    <property type="match status" value="1"/>
</dbReference>
<keyword evidence="4" id="KW-0997">Cell inner membrane</keyword>
<dbReference type="GO" id="GO:0005524">
    <property type="term" value="F:ATP binding"/>
    <property type="evidence" value="ECO:0007669"/>
    <property type="project" value="UniProtKB-KW"/>
</dbReference>
<evidence type="ECO:0000256" key="9">
    <source>
        <dbReference type="ARBA" id="ARBA00022777"/>
    </source>
</evidence>
<sequence length="454" mass="50058">MLVLITALTMQAITTYWLYLYRSNHTNTVAMQLIATTIHTIQTAVEDLPSQERREFVKHATGGQWQIISGRLPANVYFPHRTSSGEPGEQSITMDEVRQSLQGLVVKLKTELSPGTRIALSRGSDAQFFVSVKNQKALDSQTTHRDWLVIPINLIDPPVQIRLVTLWMGALAALTLVALWFSWHITRPITQLMAATDQLASGQPIRVKPTGPTETRILGERFNGMLDALAAAESVKRTLLAGLPHDLKGPMTRMWLRIEMSDDTLLKEGIKKDLEDMQHIAEQFIQYLRGTDGAAYDRRPIRMDAWVAERVNNWRSAGSDVSLIGKPYSCFVMGDSLALSRLLDNLIENALHHGRPPVQVSLTSQGQDAVLRVIDHGAGIHESKRKEAIEPFVRLDQARTRSGNVGLGLALAVIISQAHSGSLTLGQSATGGLEVQVNLPLTVPDQIATDIPSS</sequence>
<evidence type="ECO:0000313" key="18">
    <source>
        <dbReference type="Proteomes" id="UP000238308"/>
    </source>
</evidence>
<evidence type="ECO:0000256" key="14">
    <source>
        <dbReference type="SAM" id="Phobius"/>
    </source>
</evidence>
<evidence type="ECO:0000256" key="13">
    <source>
        <dbReference type="ARBA" id="ARBA00023136"/>
    </source>
</evidence>
<keyword evidence="12" id="KW-0902">Two-component regulatory system</keyword>
<evidence type="ECO:0000259" key="16">
    <source>
        <dbReference type="PROSITE" id="PS50885"/>
    </source>
</evidence>
<dbReference type="Pfam" id="PF00672">
    <property type="entry name" value="HAMP"/>
    <property type="match status" value="1"/>
</dbReference>
<feature type="transmembrane region" description="Helical" evidence="14">
    <location>
        <begin position="163"/>
        <end position="183"/>
    </location>
</feature>
<keyword evidence="4" id="KW-1003">Cell membrane</keyword>
<dbReference type="Pfam" id="PF02518">
    <property type="entry name" value="HATPase_c"/>
    <property type="match status" value="1"/>
</dbReference>
<comment type="subcellular location">
    <subcellularLocation>
        <location evidence="2">Cell inner membrane</location>
        <topology evidence="2">Multi-pass membrane protein</topology>
    </subcellularLocation>
</comment>
<dbReference type="CDD" id="cd06225">
    <property type="entry name" value="HAMP"/>
    <property type="match status" value="1"/>
</dbReference>
<keyword evidence="6" id="KW-0808">Transferase</keyword>
<dbReference type="InterPro" id="IPR005467">
    <property type="entry name" value="His_kinase_dom"/>
</dbReference>
<evidence type="ECO:0000256" key="4">
    <source>
        <dbReference type="ARBA" id="ARBA00022519"/>
    </source>
</evidence>
<evidence type="ECO:0000313" key="17">
    <source>
        <dbReference type="EMBL" id="PRZ01560.1"/>
    </source>
</evidence>
<keyword evidence="13 14" id="KW-0472">Membrane</keyword>
<dbReference type="PROSITE" id="PS50885">
    <property type="entry name" value="HAMP"/>
    <property type="match status" value="1"/>
</dbReference>
<organism evidence="17 18">
    <name type="scientific">Jezberella montanilacus</name>
    <dbReference type="NCBI Taxonomy" id="323426"/>
    <lineage>
        <taxon>Bacteria</taxon>
        <taxon>Pseudomonadati</taxon>
        <taxon>Pseudomonadota</taxon>
        <taxon>Betaproteobacteria</taxon>
        <taxon>Burkholderiales</taxon>
        <taxon>Alcaligenaceae</taxon>
        <taxon>Jezberella</taxon>
    </lineage>
</organism>
<dbReference type="SUPFAM" id="SSF47384">
    <property type="entry name" value="Homodimeric domain of signal transducing histidine kinase"/>
    <property type="match status" value="1"/>
</dbReference>
<dbReference type="InterPro" id="IPR003594">
    <property type="entry name" value="HATPase_dom"/>
</dbReference>
<keyword evidence="18" id="KW-1185">Reference proteome</keyword>
<evidence type="ECO:0000256" key="1">
    <source>
        <dbReference type="ARBA" id="ARBA00000085"/>
    </source>
</evidence>
<reference evidence="17 18" key="1">
    <citation type="submission" date="2018-03" db="EMBL/GenBank/DDBJ databases">
        <title>Genomic Encyclopedia of Type Strains, Phase III (KMG-III): the genomes of soil and plant-associated and newly described type strains.</title>
        <authorList>
            <person name="Whitman W."/>
        </authorList>
    </citation>
    <scope>NUCLEOTIDE SEQUENCE [LARGE SCALE GENOMIC DNA]</scope>
    <source>
        <strain evidence="17 18">MWH-P2sevCIIIb</strain>
    </source>
</reference>
<evidence type="ECO:0000259" key="15">
    <source>
        <dbReference type="PROSITE" id="PS50109"/>
    </source>
</evidence>
<evidence type="ECO:0000256" key="5">
    <source>
        <dbReference type="ARBA" id="ARBA00022553"/>
    </source>
</evidence>
<keyword evidence="8" id="KW-0547">Nucleotide-binding</keyword>
<evidence type="ECO:0000256" key="3">
    <source>
        <dbReference type="ARBA" id="ARBA00012438"/>
    </source>
</evidence>
<evidence type="ECO:0000256" key="8">
    <source>
        <dbReference type="ARBA" id="ARBA00022741"/>
    </source>
</evidence>
<dbReference type="InterPro" id="IPR050980">
    <property type="entry name" value="2C_sensor_his_kinase"/>
</dbReference>
<dbReference type="PROSITE" id="PS50109">
    <property type="entry name" value="HIS_KIN"/>
    <property type="match status" value="1"/>
</dbReference>
<proteinExistence type="predicted"/>
<evidence type="ECO:0000256" key="10">
    <source>
        <dbReference type="ARBA" id="ARBA00022840"/>
    </source>
</evidence>
<keyword evidence="11 14" id="KW-1133">Transmembrane helix</keyword>
<keyword evidence="5" id="KW-0597">Phosphoprotein</keyword>
<feature type="domain" description="Histidine kinase" evidence="15">
    <location>
        <begin position="242"/>
        <end position="443"/>
    </location>
</feature>
<evidence type="ECO:0000256" key="2">
    <source>
        <dbReference type="ARBA" id="ARBA00004429"/>
    </source>
</evidence>
<dbReference type="SUPFAM" id="SSF55874">
    <property type="entry name" value="ATPase domain of HSP90 chaperone/DNA topoisomerase II/histidine kinase"/>
    <property type="match status" value="1"/>
</dbReference>
<dbReference type="EC" id="2.7.13.3" evidence="3"/>
<accession>A0A2T0XRJ4</accession>
<comment type="catalytic activity">
    <reaction evidence="1">
        <text>ATP + protein L-histidine = ADP + protein N-phospho-L-histidine.</text>
        <dbReference type="EC" id="2.7.13.3"/>
    </reaction>
</comment>
<evidence type="ECO:0000256" key="6">
    <source>
        <dbReference type="ARBA" id="ARBA00022679"/>
    </source>
</evidence>
<keyword evidence="10" id="KW-0067">ATP-binding</keyword>
<dbReference type="InterPro" id="IPR003660">
    <property type="entry name" value="HAMP_dom"/>
</dbReference>
<dbReference type="RefSeq" id="WP_259673312.1">
    <property type="nucleotide sequence ID" value="NZ_PVTV01000001.1"/>
</dbReference>
<dbReference type="PANTHER" id="PTHR44936">
    <property type="entry name" value="SENSOR PROTEIN CREC"/>
    <property type="match status" value="1"/>
</dbReference>
<comment type="caution">
    <text evidence="17">The sequence shown here is derived from an EMBL/GenBank/DDBJ whole genome shotgun (WGS) entry which is preliminary data.</text>
</comment>
<keyword evidence="9 17" id="KW-0418">Kinase</keyword>
<dbReference type="GO" id="GO:0005886">
    <property type="term" value="C:plasma membrane"/>
    <property type="evidence" value="ECO:0007669"/>
    <property type="project" value="UniProtKB-SubCell"/>
</dbReference>
<dbReference type="AlphaFoldDB" id="A0A2T0XRJ4"/>
<name>A0A2T0XRJ4_9BURK</name>
<dbReference type="InterPro" id="IPR036890">
    <property type="entry name" value="HATPase_C_sf"/>
</dbReference>
<keyword evidence="7 14" id="KW-0812">Transmembrane</keyword>
<evidence type="ECO:0000256" key="11">
    <source>
        <dbReference type="ARBA" id="ARBA00022989"/>
    </source>
</evidence>
<dbReference type="InterPro" id="IPR036097">
    <property type="entry name" value="HisK_dim/P_sf"/>
</dbReference>
<dbReference type="GO" id="GO:0000155">
    <property type="term" value="F:phosphorelay sensor kinase activity"/>
    <property type="evidence" value="ECO:0007669"/>
    <property type="project" value="InterPro"/>
</dbReference>